<name>A0ABN0CHW5_STRVE</name>
<keyword evidence="1" id="KW-1133">Transmembrane helix</keyword>
<feature type="transmembrane region" description="Helical" evidence="1">
    <location>
        <begin position="20"/>
        <end position="38"/>
    </location>
</feature>
<evidence type="ECO:0000313" key="2">
    <source>
        <dbReference type="EMBL" id="EFX96594.1"/>
    </source>
</evidence>
<evidence type="ECO:0000256" key="1">
    <source>
        <dbReference type="SAM" id="Phobius"/>
    </source>
</evidence>
<keyword evidence="1" id="KW-0812">Transmembrane</keyword>
<comment type="caution">
    <text evidence="2">The sequence shown here is derived from an EMBL/GenBank/DDBJ whole genome shotgun (WGS) entry which is preliminary data.</text>
</comment>
<keyword evidence="3" id="KW-1185">Reference proteome</keyword>
<proteinExistence type="predicted"/>
<dbReference type="RefSeq" id="WP_003094801.1">
    <property type="nucleotide sequence ID" value="NZ_GL831112.1"/>
</dbReference>
<sequence length="232" mass="27273">MKENHFFESGNSIPNSDNNYLLFLRILAIIFGGGAIVYNLFCITKLPFLEYDFGRENQILLLIFGVFFSLFTTIIHEGMHILFSNNVTNIGKVLRFSWKKSVATVDLTHVWLWPLFERSMAILAGPLFDSIILSCFYLISDYFFSPYITISIYIMIFRLLWQLRLIEHTDGRLLIYMLFDNPFLKNNFDNNRDSLTNKEKIVWRACRIFSTIITILLLLLLLFFVAQIVRYS</sequence>
<keyword evidence="1" id="KW-0472">Membrane</keyword>
<feature type="transmembrane region" description="Helical" evidence="1">
    <location>
        <begin position="145"/>
        <end position="163"/>
    </location>
</feature>
<reference evidence="2 3" key="1">
    <citation type="submission" date="2011-01" db="EMBL/GenBank/DDBJ databases">
        <authorList>
            <person name="Muzny D."/>
            <person name="Qin X."/>
            <person name="Buhay C."/>
            <person name="Dugan-Rocha S."/>
            <person name="Ding Y."/>
            <person name="Chen G."/>
            <person name="Hawes A."/>
            <person name="Holder M."/>
            <person name="Jhangiani S."/>
            <person name="Johnson A."/>
            <person name="Khan Z."/>
            <person name="Li Z."/>
            <person name="Liu W."/>
            <person name="Liu X."/>
            <person name="Perez L."/>
            <person name="Shen H."/>
            <person name="Wang Q."/>
            <person name="Watt J."/>
            <person name="Xi L."/>
            <person name="Xin Y."/>
            <person name="Zhou J."/>
            <person name="Deng J."/>
            <person name="Jiang H."/>
            <person name="Liu Y."/>
            <person name="Qu J."/>
            <person name="Song X.-Z."/>
            <person name="Zhang L."/>
            <person name="Villasana D."/>
            <person name="Johnson A."/>
            <person name="Liu J."/>
            <person name="Liyanage D."/>
            <person name="Lorensuhewa L."/>
            <person name="Robinson T."/>
            <person name="Song A."/>
            <person name="Song B.-B."/>
            <person name="Dinh H."/>
            <person name="Thornton R."/>
            <person name="Coyle M."/>
            <person name="Francisco L."/>
            <person name="Jackson L."/>
            <person name="Javaid M."/>
            <person name="Korchina V."/>
            <person name="Kovar C."/>
            <person name="Mata R."/>
            <person name="Mathew T."/>
            <person name="Ngo R."/>
            <person name="Nguyen L."/>
            <person name="Nguyen N."/>
            <person name="Okwuonu G."/>
            <person name="Ongeri F."/>
            <person name="Pham C."/>
            <person name="Simmons D."/>
            <person name="Wilczek-Boney K."/>
            <person name="Hale W."/>
            <person name="Jakkamsetti A."/>
            <person name="Pham P."/>
            <person name="Ruth R."/>
            <person name="San Lucas F."/>
            <person name="Warren J."/>
            <person name="Zhang J."/>
            <person name="Zhao Z."/>
            <person name="Zhou C."/>
            <person name="Zhu D."/>
            <person name="Lee S."/>
            <person name="Bess C."/>
            <person name="Blankenburg K."/>
            <person name="Forbes L."/>
            <person name="Fu Q."/>
            <person name="Gubbala S."/>
            <person name="Hirani K."/>
            <person name="Jayaseelan J.C."/>
            <person name="Lara F."/>
            <person name="Munidasa M."/>
            <person name="Palculict T."/>
            <person name="Patil S."/>
            <person name="Pu L.-L."/>
            <person name="Saada N."/>
            <person name="Tang L."/>
            <person name="Weissenberger G."/>
            <person name="Zhu Y."/>
            <person name="Hemphill L."/>
            <person name="Shang Y."/>
            <person name="Youmans B."/>
            <person name="Ayvaz T."/>
            <person name="Ross M."/>
            <person name="Santibanez J."/>
            <person name="Aqrawi P."/>
            <person name="Gross S."/>
            <person name="Joshi V."/>
            <person name="Fowler G."/>
            <person name="Nazareth L."/>
            <person name="Reid J."/>
            <person name="Worley K."/>
            <person name="Petrosino J."/>
            <person name="Highlander S."/>
            <person name="Gibbs R."/>
        </authorList>
    </citation>
    <scope>NUCLEOTIDE SEQUENCE [LARGE SCALE GENOMIC DNA]</scope>
    <source>
        <strain evidence="2 3">ATCC 49124</strain>
    </source>
</reference>
<accession>A0ABN0CHW5</accession>
<feature type="transmembrane region" description="Helical" evidence="1">
    <location>
        <begin position="208"/>
        <end position="229"/>
    </location>
</feature>
<gene>
    <name evidence="2" type="ORF">HMPREF9425_0492</name>
</gene>
<dbReference type="EMBL" id="AEVI01000017">
    <property type="protein sequence ID" value="EFX96594.1"/>
    <property type="molecule type" value="Genomic_DNA"/>
</dbReference>
<organism evidence="2 3">
    <name type="scientific">Streptococcus vestibularis ATCC 49124</name>
    <dbReference type="NCBI Taxonomy" id="889206"/>
    <lineage>
        <taxon>Bacteria</taxon>
        <taxon>Bacillati</taxon>
        <taxon>Bacillota</taxon>
        <taxon>Bacilli</taxon>
        <taxon>Lactobacillales</taxon>
        <taxon>Streptococcaceae</taxon>
        <taxon>Streptococcus</taxon>
    </lineage>
</organism>
<feature type="transmembrane region" description="Helical" evidence="1">
    <location>
        <begin position="59"/>
        <end position="76"/>
    </location>
</feature>
<dbReference type="Proteomes" id="UP000003697">
    <property type="component" value="Unassembled WGS sequence"/>
</dbReference>
<protein>
    <submittedName>
        <fullName evidence="2">Uncharacterized protein</fullName>
    </submittedName>
</protein>
<evidence type="ECO:0000313" key="3">
    <source>
        <dbReference type="Proteomes" id="UP000003697"/>
    </source>
</evidence>